<dbReference type="Pfam" id="PF11799">
    <property type="entry name" value="IMS_C"/>
    <property type="match status" value="1"/>
</dbReference>
<dbReference type="GO" id="GO:0009432">
    <property type="term" value="P:SOS response"/>
    <property type="evidence" value="ECO:0007669"/>
    <property type="project" value="TreeGrafter"/>
</dbReference>
<dbReference type="Gene3D" id="3.40.1170.60">
    <property type="match status" value="1"/>
</dbReference>
<dbReference type="InterPro" id="IPR043502">
    <property type="entry name" value="DNA/RNA_pol_sf"/>
</dbReference>
<dbReference type="PANTHER" id="PTHR11076:SF34">
    <property type="entry name" value="PROTEIN UMUC"/>
    <property type="match status" value="1"/>
</dbReference>
<reference evidence="4 5" key="1">
    <citation type="submission" date="2019-03" db="EMBL/GenBank/DDBJ databases">
        <title>Diversity of the mouse oral microbiome.</title>
        <authorList>
            <person name="Joseph S."/>
            <person name="Aduse-Opoku J."/>
            <person name="Curtis M."/>
            <person name="Wade W."/>
            <person name="Hashim A."/>
        </authorList>
    </citation>
    <scope>NUCLEOTIDE SEQUENCE [LARGE SCALE GENOMIC DNA]</scope>
    <source>
        <strain evidence="4 5">P1012</strain>
    </source>
</reference>
<dbReference type="InterPro" id="IPR043128">
    <property type="entry name" value="Rev_trsase/Diguanyl_cyclase"/>
</dbReference>
<comment type="similarity">
    <text evidence="1">Belongs to the DNA polymerase type-Y family.</text>
</comment>
<dbReference type="Gene3D" id="3.30.1490.100">
    <property type="entry name" value="DNA polymerase, Y-family, little finger domain"/>
    <property type="match status" value="1"/>
</dbReference>
<evidence type="ECO:0000313" key="5">
    <source>
        <dbReference type="Proteomes" id="UP000298358"/>
    </source>
</evidence>
<dbReference type="InterPro" id="IPR050116">
    <property type="entry name" value="DNA_polymerase-Y"/>
</dbReference>
<proteinExistence type="inferred from homology"/>
<dbReference type="OrthoDB" id="9808813at2"/>
<evidence type="ECO:0000256" key="2">
    <source>
        <dbReference type="ARBA" id="ARBA00025589"/>
    </source>
</evidence>
<dbReference type="InterPro" id="IPR001126">
    <property type="entry name" value="UmuC"/>
</dbReference>
<dbReference type="GO" id="GO:0006281">
    <property type="term" value="P:DNA repair"/>
    <property type="evidence" value="ECO:0007669"/>
    <property type="project" value="InterPro"/>
</dbReference>
<dbReference type="GO" id="GO:0042276">
    <property type="term" value="P:error-prone translesion synthesis"/>
    <property type="evidence" value="ECO:0007669"/>
    <property type="project" value="TreeGrafter"/>
</dbReference>
<dbReference type="SUPFAM" id="SSF56672">
    <property type="entry name" value="DNA/RNA polymerases"/>
    <property type="match status" value="1"/>
</dbReference>
<dbReference type="Gene3D" id="3.30.70.270">
    <property type="match status" value="1"/>
</dbReference>
<dbReference type="InterPro" id="IPR002560">
    <property type="entry name" value="Transposase_DDE"/>
</dbReference>
<organism evidence="4 5">
    <name type="scientific">Microbacterium paludicola</name>
    <dbReference type="NCBI Taxonomy" id="300019"/>
    <lineage>
        <taxon>Bacteria</taxon>
        <taxon>Bacillati</taxon>
        <taxon>Actinomycetota</taxon>
        <taxon>Actinomycetes</taxon>
        <taxon>Micrococcales</taxon>
        <taxon>Microbacteriaceae</taxon>
        <taxon>Microbacterium</taxon>
    </lineage>
</organism>
<comment type="function">
    <text evidence="2">Poorly processive, error-prone DNA polymerase involved in untargeted mutagenesis. Copies undamaged DNA at stalled replication forks, which arise in vivo from mismatched or misaligned primer ends. These misaligned primers can be extended by PolIV. Exhibits no 3'-5' exonuclease (proofreading) activity. May be involved in translesional synthesis, in conjunction with the beta clamp from PolIII.</text>
</comment>
<comment type="caution">
    <text evidence="4">The sequence shown here is derived from an EMBL/GenBank/DDBJ whole genome shotgun (WGS) entry which is preliminary data.</text>
</comment>
<dbReference type="Gene3D" id="1.10.150.20">
    <property type="entry name" value="5' to 3' exonuclease, C-terminal subdomain"/>
    <property type="match status" value="1"/>
</dbReference>
<dbReference type="GO" id="GO:0003887">
    <property type="term" value="F:DNA-directed DNA polymerase activity"/>
    <property type="evidence" value="ECO:0007669"/>
    <property type="project" value="TreeGrafter"/>
</dbReference>
<dbReference type="CDD" id="cd01700">
    <property type="entry name" value="PolY_Pol_V_umuC"/>
    <property type="match status" value="1"/>
</dbReference>
<accession>A0A4Y9FWT3</accession>
<dbReference type="Pfam" id="PF01610">
    <property type="entry name" value="DDE_Tnp_ISL3"/>
    <property type="match status" value="1"/>
</dbReference>
<evidence type="ECO:0000259" key="3">
    <source>
        <dbReference type="PROSITE" id="PS50173"/>
    </source>
</evidence>
<dbReference type="PROSITE" id="PS50173">
    <property type="entry name" value="UMUC"/>
    <property type="match status" value="1"/>
</dbReference>
<evidence type="ECO:0000256" key="1">
    <source>
        <dbReference type="ARBA" id="ARBA00010945"/>
    </source>
</evidence>
<dbReference type="Proteomes" id="UP000298358">
    <property type="component" value="Unassembled WGS sequence"/>
</dbReference>
<dbReference type="AlphaFoldDB" id="A0A4Y9FWT3"/>
<protein>
    <recommendedName>
        <fullName evidence="3">UmuC domain-containing protein</fullName>
    </recommendedName>
</protein>
<dbReference type="InterPro" id="IPR017961">
    <property type="entry name" value="DNA_pol_Y-fam_little_finger"/>
</dbReference>
<keyword evidence="5" id="KW-1185">Reference proteome</keyword>
<dbReference type="GO" id="GO:0005829">
    <property type="term" value="C:cytosol"/>
    <property type="evidence" value="ECO:0007669"/>
    <property type="project" value="TreeGrafter"/>
</dbReference>
<dbReference type="InterPro" id="IPR036775">
    <property type="entry name" value="DNA_pol_Y-fam_lit_finger_sf"/>
</dbReference>
<dbReference type="PANTHER" id="PTHR11076">
    <property type="entry name" value="DNA REPAIR POLYMERASE UMUC / TRANSFERASE FAMILY MEMBER"/>
    <property type="match status" value="1"/>
</dbReference>
<dbReference type="Pfam" id="PF00817">
    <property type="entry name" value="IMS"/>
    <property type="match status" value="1"/>
</dbReference>
<dbReference type="SUPFAM" id="SSF100879">
    <property type="entry name" value="Lesion bypass DNA polymerase (Y-family), little finger domain"/>
    <property type="match status" value="1"/>
</dbReference>
<dbReference type="EMBL" id="SPQB01000014">
    <property type="protein sequence ID" value="TFU33033.1"/>
    <property type="molecule type" value="Genomic_DNA"/>
</dbReference>
<feature type="non-terminal residue" evidence="4">
    <location>
        <position position="445"/>
    </location>
</feature>
<feature type="domain" description="UmuC" evidence="3">
    <location>
        <begin position="10"/>
        <end position="195"/>
    </location>
</feature>
<gene>
    <name evidence="4" type="ORF">E4U02_07390</name>
</gene>
<evidence type="ECO:0000313" key="4">
    <source>
        <dbReference type="EMBL" id="TFU33033.1"/>
    </source>
</evidence>
<sequence length="445" mass="47272">MSSPAGSRRIALVDANSFYASAEKSLDPALADRPVVVLSNGEGAIVAASSEAKALGFETGTAWFKVAGRAARHGVVAKSSAYENYGVISNRMHAIIGQAAAAVEPYSVDEAWAFLGPRSDAVGIGRQLRATLLQNLGIPVSIGIAPTKTLAKLVNKHVAKRVPAHGGVVSLDDAPAGWLDAHLAAHPVTDLWGVAGRTGKKLAALGIHSMRDLRDADTKMIRKRFSIVLERTVLELRGIPCIPPDPLHHTKQQLMFSRTFSEPVTTADRMTQVMSIYAQHASGRLRRQGSVAKTMTVFASTSPFGQQHHSPVATVTFPEPTDNPLLIAKAAIAVLPPRMIPGYRYVRAGVMLTGLQPVAVQPMLDLFEPSPKARELGATLDKITRKAGPGSIGIGLAGLRTAPDWAKRIEVVAMDGFAGFKTAAAEELPDAVPVMDPFHVVRLAG</sequence>
<dbReference type="GO" id="GO:0003684">
    <property type="term" value="F:damaged DNA binding"/>
    <property type="evidence" value="ECO:0007669"/>
    <property type="project" value="InterPro"/>
</dbReference>
<name>A0A4Y9FWT3_9MICO</name>